<sequence>MAMVVVLLERFGDISRGRFIRFPGGVMARPDYQLDGEGQCSVSFLSISELQEFVYGNECLKTDEVTFVSNPGMKITAFTIRLGRPLEIPRDEFVAPYDSYS</sequence>
<dbReference type="Proteomes" id="UP000176996">
    <property type="component" value="Unassembled WGS sequence"/>
</dbReference>
<name>A0A1F6BTK6_9BACT</name>
<organism evidence="1 2">
    <name type="scientific">Candidatus Jorgensenbacteria bacterium RIFCSPLOWO2_01_FULL_45_25b</name>
    <dbReference type="NCBI Taxonomy" id="1798471"/>
    <lineage>
        <taxon>Bacteria</taxon>
        <taxon>Candidatus Joergenseniibacteriota</taxon>
    </lineage>
</organism>
<dbReference type="AlphaFoldDB" id="A0A1F6BTK6"/>
<reference evidence="1 2" key="1">
    <citation type="journal article" date="2016" name="Nat. Commun.">
        <title>Thousands of microbial genomes shed light on interconnected biogeochemical processes in an aquifer system.</title>
        <authorList>
            <person name="Anantharaman K."/>
            <person name="Brown C.T."/>
            <person name="Hug L.A."/>
            <person name="Sharon I."/>
            <person name="Castelle C.J."/>
            <person name="Probst A.J."/>
            <person name="Thomas B.C."/>
            <person name="Singh A."/>
            <person name="Wilkins M.J."/>
            <person name="Karaoz U."/>
            <person name="Brodie E.L."/>
            <person name="Williams K.H."/>
            <person name="Hubbard S.S."/>
            <person name="Banfield J.F."/>
        </authorList>
    </citation>
    <scope>NUCLEOTIDE SEQUENCE [LARGE SCALE GENOMIC DNA]</scope>
</reference>
<gene>
    <name evidence="1" type="ORF">A3A21_00680</name>
</gene>
<dbReference type="EMBL" id="MFKK01000032">
    <property type="protein sequence ID" value="OGG40158.1"/>
    <property type="molecule type" value="Genomic_DNA"/>
</dbReference>
<evidence type="ECO:0000313" key="2">
    <source>
        <dbReference type="Proteomes" id="UP000176996"/>
    </source>
</evidence>
<comment type="caution">
    <text evidence="1">The sequence shown here is derived from an EMBL/GenBank/DDBJ whole genome shotgun (WGS) entry which is preliminary data.</text>
</comment>
<evidence type="ECO:0000313" key="1">
    <source>
        <dbReference type="EMBL" id="OGG40158.1"/>
    </source>
</evidence>
<accession>A0A1F6BTK6</accession>
<proteinExistence type="predicted"/>
<protein>
    <submittedName>
        <fullName evidence="1">Uncharacterized protein</fullName>
    </submittedName>
</protein>
<dbReference type="STRING" id="1798471.A3A21_00680"/>